<dbReference type="InterPro" id="IPR003779">
    <property type="entry name" value="CMD-like"/>
</dbReference>
<evidence type="ECO:0000259" key="1">
    <source>
        <dbReference type="Pfam" id="PF02627"/>
    </source>
</evidence>
<sequence>MPRLTPITKREQVSGDGVEAFDHIIESRGQINAPQSMHMYVPEIARCSNDLSDSLRYRSHLSDHDTELAIITAAREMDCDYVWSGHSQAALKAGVRQEAVDIVANFGSLDDLTDDERIIVRFGREVVGAHKLSQEAFDAAVSKHGEANTIVLGALMGHYTMMSCTLIATDTQPDEGKPYLPKRP</sequence>
<dbReference type="GO" id="GO:0051920">
    <property type="term" value="F:peroxiredoxin activity"/>
    <property type="evidence" value="ECO:0007669"/>
    <property type="project" value="InterPro"/>
</dbReference>
<dbReference type="PANTHER" id="PTHR34846">
    <property type="entry name" value="4-CARBOXYMUCONOLACTONE DECARBOXYLASE FAMILY PROTEIN (AFU_ORTHOLOGUE AFUA_6G11590)"/>
    <property type="match status" value="1"/>
</dbReference>
<dbReference type="Pfam" id="PF02627">
    <property type="entry name" value="CMD"/>
    <property type="match status" value="1"/>
</dbReference>
<accession>A0A382KJJ8</accession>
<organism evidence="2">
    <name type="scientific">marine metagenome</name>
    <dbReference type="NCBI Taxonomy" id="408172"/>
    <lineage>
        <taxon>unclassified sequences</taxon>
        <taxon>metagenomes</taxon>
        <taxon>ecological metagenomes</taxon>
    </lineage>
</organism>
<proteinExistence type="predicted"/>
<dbReference type="PANTHER" id="PTHR34846:SF11">
    <property type="entry name" value="4-CARBOXYMUCONOLACTONE DECARBOXYLASE FAMILY PROTEIN (AFU_ORTHOLOGUE AFUA_6G11590)"/>
    <property type="match status" value="1"/>
</dbReference>
<gene>
    <name evidence="2" type="ORF">METZ01_LOCUS277243</name>
</gene>
<dbReference type="EMBL" id="UINC01080961">
    <property type="protein sequence ID" value="SVC24389.1"/>
    <property type="molecule type" value="Genomic_DNA"/>
</dbReference>
<protein>
    <recommendedName>
        <fullName evidence="1">Carboxymuconolactone decarboxylase-like domain-containing protein</fullName>
    </recommendedName>
</protein>
<dbReference type="AlphaFoldDB" id="A0A382KJJ8"/>
<dbReference type="InterPro" id="IPR029032">
    <property type="entry name" value="AhpD-like"/>
</dbReference>
<dbReference type="Gene3D" id="1.20.1290.10">
    <property type="entry name" value="AhpD-like"/>
    <property type="match status" value="1"/>
</dbReference>
<dbReference type="SUPFAM" id="SSF69118">
    <property type="entry name" value="AhpD-like"/>
    <property type="match status" value="1"/>
</dbReference>
<reference evidence="2" key="1">
    <citation type="submission" date="2018-05" db="EMBL/GenBank/DDBJ databases">
        <authorList>
            <person name="Lanie J.A."/>
            <person name="Ng W.-L."/>
            <person name="Kazmierczak K.M."/>
            <person name="Andrzejewski T.M."/>
            <person name="Davidsen T.M."/>
            <person name="Wayne K.J."/>
            <person name="Tettelin H."/>
            <person name="Glass J.I."/>
            <person name="Rusch D."/>
            <person name="Podicherti R."/>
            <person name="Tsui H.-C.T."/>
            <person name="Winkler M.E."/>
        </authorList>
    </citation>
    <scope>NUCLEOTIDE SEQUENCE</scope>
</reference>
<feature type="domain" description="Carboxymuconolactone decarboxylase-like" evidence="1">
    <location>
        <begin position="42"/>
        <end position="105"/>
    </location>
</feature>
<evidence type="ECO:0000313" key="2">
    <source>
        <dbReference type="EMBL" id="SVC24389.1"/>
    </source>
</evidence>
<name>A0A382KJJ8_9ZZZZ</name>